<evidence type="ECO:0000313" key="2">
    <source>
        <dbReference type="EMBL" id="HJA86641.1"/>
    </source>
</evidence>
<sequence length="213" mass="23932">MKKLIISLLFPLAALSVQAQEARTLFVNMPDSLCPLLSAVNRADCIDFLDSKMRAVVTNTLGGKSEMTTLTPDYIRVQLTRKSTWQMKVLPLPGDTARVICAVSTVSAPAADSRIHFYTTDWRELPVEAYLSSGPAMNDFLPAVPDSLDTPRLRDALRQADMLFLRADLQADSTSLVWTFETPRYMSQEAADELKPVMRRSLVYKWENGQFRP</sequence>
<comment type="caution">
    <text evidence="2">The sequence shown here is derived from an EMBL/GenBank/DDBJ whole genome shotgun (WGS) entry which is preliminary data.</text>
</comment>
<dbReference type="AlphaFoldDB" id="A0A9D2KUW3"/>
<dbReference type="EMBL" id="DWZI01000053">
    <property type="protein sequence ID" value="HJA86641.1"/>
    <property type="molecule type" value="Genomic_DNA"/>
</dbReference>
<accession>A0A9D2KUW3</accession>
<organism evidence="2 3">
    <name type="scientific">Candidatus Bacteroides avicola</name>
    <dbReference type="NCBI Taxonomy" id="2838468"/>
    <lineage>
        <taxon>Bacteria</taxon>
        <taxon>Pseudomonadati</taxon>
        <taxon>Bacteroidota</taxon>
        <taxon>Bacteroidia</taxon>
        <taxon>Bacteroidales</taxon>
        <taxon>Bacteroidaceae</taxon>
        <taxon>Bacteroides</taxon>
    </lineage>
</organism>
<name>A0A9D2KUW3_9BACE</name>
<dbReference type="Pfam" id="PF11644">
    <property type="entry name" value="DUF3256"/>
    <property type="match status" value="1"/>
</dbReference>
<feature type="chain" id="PRO_5039511362" evidence="1">
    <location>
        <begin position="20"/>
        <end position="213"/>
    </location>
</feature>
<evidence type="ECO:0000256" key="1">
    <source>
        <dbReference type="SAM" id="SignalP"/>
    </source>
</evidence>
<keyword evidence="1" id="KW-0732">Signal</keyword>
<reference evidence="2" key="1">
    <citation type="journal article" date="2021" name="PeerJ">
        <title>Extensive microbial diversity within the chicken gut microbiome revealed by metagenomics and culture.</title>
        <authorList>
            <person name="Gilroy R."/>
            <person name="Ravi A."/>
            <person name="Getino M."/>
            <person name="Pursley I."/>
            <person name="Horton D.L."/>
            <person name="Alikhan N.F."/>
            <person name="Baker D."/>
            <person name="Gharbi K."/>
            <person name="Hall N."/>
            <person name="Watson M."/>
            <person name="Adriaenssens E.M."/>
            <person name="Foster-Nyarko E."/>
            <person name="Jarju S."/>
            <person name="Secka A."/>
            <person name="Antonio M."/>
            <person name="Oren A."/>
            <person name="Chaudhuri R.R."/>
            <person name="La Ragione R."/>
            <person name="Hildebrand F."/>
            <person name="Pallen M.J."/>
        </authorList>
    </citation>
    <scope>NUCLEOTIDE SEQUENCE</scope>
    <source>
        <strain evidence="2">ChiHjej12B11-9795</strain>
    </source>
</reference>
<dbReference type="Proteomes" id="UP000823862">
    <property type="component" value="Unassembled WGS sequence"/>
</dbReference>
<gene>
    <name evidence="2" type="ORF">H9950_10720</name>
</gene>
<dbReference type="SUPFAM" id="SSF160925">
    <property type="entry name" value="PG1388-like"/>
    <property type="match status" value="1"/>
</dbReference>
<feature type="signal peptide" evidence="1">
    <location>
        <begin position="1"/>
        <end position="19"/>
    </location>
</feature>
<proteinExistence type="predicted"/>
<protein>
    <submittedName>
        <fullName evidence="2">DUF3256 family protein</fullName>
    </submittedName>
</protein>
<reference evidence="2" key="2">
    <citation type="submission" date="2021-04" db="EMBL/GenBank/DDBJ databases">
        <authorList>
            <person name="Gilroy R."/>
        </authorList>
    </citation>
    <scope>NUCLEOTIDE SEQUENCE</scope>
    <source>
        <strain evidence="2">ChiHjej12B11-9795</strain>
    </source>
</reference>
<dbReference type="InterPro" id="IPR021670">
    <property type="entry name" value="DUF3256"/>
</dbReference>
<evidence type="ECO:0000313" key="3">
    <source>
        <dbReference type="Proteomes" id="UP000823862"/>
    </source>
</evidence>